<dbReference type="PANTHER" id="PTHR10353">
    <property type="entry name" value="GLYCOSYL HYDROLASE"/>
    <property type="match status" value="1"/>
</dbReference>
<reference evidence="5" key="1">
    <citation type="submission" date="2021-03" db="EMBL/GenBank/DDBJ databases">
        <authorList>
            <person name="Tran Van P."/>
        </authorList>
    </citation>
    <scope>NUCLEOTIDE SEQUENCE</scope>
</reference>
<keyword evidence="6" id="KW-1185">Reference proteome</keyword>
<proteinExistence type="inferred from homology"/>
<dbReference type="Proteomes" id="UP001153148">
    <property type="component" value="Unassembled WGS sequence"/>
</dbReference>
<gene>
    <name evidence="5" type="ORF">TPAB3V08_LOCUS7672</name>
</gene>
<dbReference type="SUPFAM" id="SSF51445">
    <property type="entry name" value="(Trans)glycosidases"/>
    <property type="match status" value="1"/>
</dbReference>
<dbReference type="Pfam" id="PF00232">
    <property type="entry name" value="Glyco_hydro_1"/>
    <property type="match status" value="2"/>
</dbReference>
<dbReference type="PRINTS" id="PR00131">
    <property type="entry name" value="GLHYDRLASE1"/>
</dbReference>
<evidence type="ECO:0000256" key="3">
    <source>
        <dbReference type="ARBA" id="ARBA00023295"/>
    </source>
</evidence>
<dbReference type="InterPro" id="IPR017853">
    <property type="entry name" value="GH"/>
</dbReference>
<evidence type="ECO:0000256" key="4">
    <source>
        <dbReference type="RuleBase" id="RU003690"/>
    </source>
</evidence>
<dbReference type="EMBL" id="CAJPIN010013293">
    <property type="protein sequence ID" value="CAG2060716.1"/>
    <property type="molecule type" value="Genomic_DNA"/>
</dbReference>
<comment type="similarity">
    <text evidence="1 4">Belongs to the glycosyl hydrolase 1 family.</text>
</comment>
<sequence length="190" mass="21660">MYPKTDSDDDVYAATVAMQFNLGWYAHPIFSTDGDYPAVMKERVAASSTAQGLTSSRLPEFGDTWYCPWGMRKILNWISKEYNNVSIIITENGWADKGGLQDDFRTTYFYNYLAEMLKAINIDKNSVIGYTVWSIIDNWEWTLGYTVKLGLYQVDFSDFNRGRTAKNSASTMSSIIKGWSIPEEYFTAGD</sequence>
<name>A0ABN7P5B1_TIMPD</name>
<dbReference type="PANTHER" id="PTHR10353:SF36">
    <property type="entry name" value="LP05116P"/>
    <property type="match status" value="1"/>
</dbReference>
<evidence type="ECO:0000313" key="5">
    <source>
        <dbReference type="EMBL" id="CAG2060716.1"/>
    </source>
</evidence>
<evidence type="ECO:0000313" key="6">
    <source>
        <dbReference type="Proteomes" id="UP001153148"/>
    </source>
</evidence>
<protein>
    <recommendedName>
        <fullName evidence="7">Beta-glucosidase</fullName>
    </recommendedName>
</protein>
<evidence type="ECO:0008006" key="7">
    <source>
        <dbReference type="Google" id="ProtNLM"/>
    </source>
</evidence>
<organism evidence="5 6">
    <name type="scientific">Timema podura</name>
    <name type="common">Walking stick</name>
    <dbReference type="NCBI Taxonomy" id="61482"/>
    <lineage>
        <taxon>Eukaryota</taxon>
        <taxon>Metazoa</taxon>
        <taxon>Ecdysozoa</taxon>
        <taxon>Arthropoda</taxon>
        <taxon>Hexapoda</taxon>
        <taxon>Insecta</taxon>
        <taxon>Pterygota</taxon>
        <taxon>Neoptera</taxon>
        <taxon>Polyneoptera</taxon>
        <taxon>Phasmatodea</taxon>
        <taxon>Timematodea</taxon>
        <taxon>Timematoidea</taxon>
        <taxon>Timematidae</taxon>
        <taxon>Timema</taxon>
    </lineage>
</organism>
<dbReference type="Gene3D" id="3.20.20.80">
    <property type="entry name" value="Glycosidases"/>
    <property type="match status" value="2"/>
</dbReference>
<comment type="caution">
    <text evidence="5">The sequence shown here is derived from an EMBL/GenBank/DDBJ whole genome shotgun (WGS) entry which is preliminary data.</text>
</comment>
<evidence type="ECO:0000256" key="1">
    <source>
        <dbReference type="ARBA" id="ARBA00010838"/>
    </source>
</evidence>
<dbReference type="InterPro" id="IPR001360">
    <property type="entry name" value="Glyco_hydro_1"/>
</dbReference>
<keyword evidence="2" id="KW-0378">Hydrolase</keyword>
<keyword evidence="3" id="KW-0326">Glycosidase</keyword>
<accession>A0ABN7P5B1</accession>
<evidence type="ECO:0000256" key="2">
    <source>
        <dbReference type="ARBA" id="ARBA00022801"/>
    </source>
</evidence>